<organism evidence="1 2">
    <name type="scientific">Aliikangiella coralliicola</name>
    <dbReference type="NCBI Taxonomy" id="2592383"/>
    <lineage>
        <taxon>Bacteria</taxon>
        <taxon>Pseudomonadati</taxon>
        <taxon>Pseudomonadota</taxon>
        <taxon>Gammaproteobacteria</taxon>
        <taxon>Oceanospirillales</taxon>
        <taxon>Pleioneaceae</taxon>
        <taxon>Aliikangiella</taxon>
    </lineage>
</organism>
<comment type="caution">
    <text evidence="1">The sequence shown here is derived from an EMBL/GenBank/DDBJ whole genome shotgun (WGS) entry which is preliminary data.</text>
</comment>
<dbReference type="Proteomes" id="UP000315439">
    <property type="component" value="Unassembled WGS sequence"/>
</dbReference>
<evidence type="ECO:0000313" key="1">
    <source>
        <dbReference type="EMBL" id="TQV87430.1"/>
    </source>
</evidence>
<proteinExistence type="predicted"/>
<sequence length="1099" mass="127739">MSVQAFIEKFPEFVHSKVYEYLRTKGITYIQQLASEKWTDHNIHDPGITCLEMICYAITDLGYKTDYAIEDILAEASTLDFKTQDNKNIDTIVQSLTGSQTNSDTFFTPRQILPCNALTLADWRKVIVDVHQVRNAWLLMLEESEPPIYSDPKASELSFTPNKRTRRLNLDGLYEVNLEFEVDETLGDLNSWEYSFPLSNSGLKLLSLYFKPHWQVFFENDLDPGTFDHSYMGNFTSIEDTAIYSGIFYLKRAGLTVPFEVNIESPLSKTDSNKAFIDSRIINELDEIGAFLKERISKCVKTVKLIESRVHQQRNLCEDFVRFKQSEVEEVAICTDIEIRPDSDTEQVLANIYYALENFFSPLIPFYSLLEMQEMGYTLDAIFNGPALQHGFVKEEDIEAADYRPMVHVSDIIQVLMDIDGIVAIKNIQLSKYLRGLVLNEGEDWCLSITENRALKFNTKNSKIVFYKGLIPYKARQSETLEILEDLRALDYRSRLQAEEYDLEPPQGKDHKLRHYHSIQNDFPLVYGVGSEGLAPSSTDLRKAQAKQLKAFLKLVDQILANYCAQLANIKNLFSLNTEIKRTYFSQLLFSLPVTFKITQSTLELLAEEGWSVGQINLLQPLLNQPGIEEEAFTIELQSLLGNSLYQQYKSLLLDICKIPEIEVPNLPNGSNLVREFVVKHQGKEIEWDRPSGYQAEWQQYLLDKKESYWNRLCQHDELLENSKTYEDRKNQFLDHLLARFGEQFTDYVLLSTHMDSAKSNEDLIIDKINFLKDYPRLSRDRGKGFDCKVYGDPTNVSGLEIRGSRLVGIDNWYRSRLIPDYTNIFETFEELDTDGIPESRFRLRDMEGNILFSSTRHYLDANSLQVAMETALECGTDREQYVIKANKNGEYHFILLDKDKEIITRRRKYFRTKFEVEQAIQKIIHILKYKATRLEGFHLVEHILLRPISELSHLFKVSLKSDCSPGYQDPYSFRATAVVPYWPQRFQDMDFRRFFEDTLRKEVPAHIHLKICWVDQEAMDNFEDVFFRWLKLKTTTLYTHPMFLDKNQALIDEQDKLLHLLENFNSIYPEAHLFDCTKESDSKSILLNHSKLGSNKGN</sequence>
<name>A0A545UD90_9GAMM</name>
<dbReference type="SUPFAM" id="SSF160113">
    <property type="entry name" value="YegP-like"/>
    <property type="match status" value="1"/>
</dbReference>
<dbReference type="EMBL" id="VIKS01000008">
    <property type="protein sequence ID" value="TQV87430.1"/>
    <property type="molecule type" value="Genomic_DNA"/>
</dbReference>
<dbReference type="AlphaFoldDB" id="A0A545UD90"/>
<dbReference type="Gene3D" id="2.30.29.80">
    <property type="match status" value="1"/>
</dbReference>
<protein>
    <submittedName>
        <fullName evidence="1">Uncharacterized protein</fullName>
    </submittedName>
</protein>
<gene>
    <name evidence="1" type="ORF">FLL46_13380</name>
</gene>
<keyword evidence="2" id="KW-1185">Reference proteome</keyword>
<evidence type="ECO:0000313" key="2">
    <source>
        <dbReference type="Proteomes" id="UP000315439"/>
    </source>
</evidence>
<reference evidence="1 2" key="1">
    <citation type="submission" date="2019-07" db="EMBL/GenBank/DDBJ databases">
        <title>Draft genome for Aliikangiella sp. M105.</title>
        <authorList>
            <person name="Wang G."/>
        </authorList>
    </citation>
    <scope>NUCLEOTIDE SEQUENCE [LARGE SCALE GENOMIC DNA]</scope>
    <source>
        <strain evidence="1 2">M105</strain>
    </source>
</reference>
<dbReference type="RefSeq" id="WP_142894154.1">
    <property type="nucleotide sequence ID" value="NZ_ML660164.1"/>
</dbReference>
<dbReference type="OrthoDB" id="8263000at2"/>
<dbReference type="InterPro" id="IPR036913">
    <property type="entry name" value="YegP-like_sf"/>
</dbReference>
<accession>A0A545UD90</accession>